<dbReference type="SUPFAM" id="SSF46689">
    <property type="entry name" value="Homeodomain-like"/>
    <property type="match status" value="1"/>
</dbReference>
<dbReference type="KEGG" id="mcoo:MCOO_29390"/>
<dbReference type="InterPro" id="IPR050109">
    <property type="entry name" value="HTH-type_TetR-like_transc_reg"/>
</dbReference>
<dbReference type="GO" id="GO:0000976">
    <property type="term" value="F:transcription cis-regulatory region binding"/>
    <property type="evidence" value="ECO:0007669"/>
    <property type="project" value="TreeGrafter"/>
</dbReference>
<dbReference type="PANTHER" id="PTHR30055">
    <property type="entry name" value="HTH-TYPE TRANSCRIPTIONAL REGULATOR RUTR"/>
    <property type="match status" value="1"/>
</dbReference>
<reference evidence="6 7" key="1">
    <citation type="journal article" date="2019" name="Emerg. Microbes Infect.">
        <title>Comprehensive subspecies identification of 175 nontuberculous mycobacteria species based on 7547 genomic profiles.</title>
        <authorList>
            <person name="Matsumoto Y."/>
            <person name="Kinjo T."/>
            <person name="Motooka D."/>
            <person name="Nabeya D."/>
            <person name="Jung N."/>
            <person name="Uechi K."/>
            <person name="Horii T."/>
            <person name="Iida T."/>
            <person name="Fujita J."/>
            <person name="Nakamura S."/>
        </authorList>
    </citation>
    <scope>NUCLEOTIDE SEQUENCE [LARGE SCALE GENOMIC DNA]</scope>
    <source>
        <strain evidence="6 7">JCM 12404</strain>
    </source>
</reference>
<dbReference type="PANTHER" id="PTHR30055:SF234">
    <property type="entry name" value="HTH-TYPE TRANSCRIPTIONAL REGULATOR BETI"/>
    <property type="match status" value="1"/>
</dbReference>
<feature type="domain" description="HTH tetR-type" evidence="5">
    <location>
        <begin position="22"/>
        <end position="82"/>
    </location>
</feature>
<dbReference type="AlphaFoldDB" id="A0A7I7KYN8"/>
<dbReference type="Proteomes" id="UP000465866">
    <property type="component" value="Chromosome"/>
</dbReference>
<dbReference type="InterPro" id="IPR009057">
    <property type="entry name" value="Homeodomain-like_sf"/>
</dbReference>
<keyword evidence="1" id="KW-0805">Transcription regulation</keyword>
<dbReference type="InterPro" id="IPR001647">
    <property type="entry name" value="HTH_TetR"/>
</dbReference>
<feature type="DNA-binding region" description="H-T-H motif" evidence="4">
    <location>
        <begin position="45"/>
        <end position="64"/>
    </location>
</feature>
<keyword evidence="7" id="KW-1185">Reference proteome</keyword>
<dbReference type="PROSITE" id="PS50977">
    <property type="entry name" value="HTH_TETR_2"/>
    <property type="match status" value="1"/>
</dbReference>
<proteinExistence type="predicted"/>
<protein>
    <recommendedName>
        <fullName evidence="5">HTH tetR-type domain-containing protein</fullName>
    </recommendedName>
</protein>
<evidence type="ECO:0000256" key="3">
    <source>
        <dbReference type="ARBA" id="ARBA00023163"/>
    </source>
</evidence>
<keyword evidence="3" id="KW-0804">Transcription</keyword>
<evidence type="ECO:0000259" key="5">
    <source>
        <dbReference type="PROSITE" id="PS50977"/>
    </source>
</evidence>
<accession>A0A7I7KYN8</accession>
<dbReference type="Pfam" id="PF00440">
    <property type="entry name" value="TetR_N"/>
    <property type="match status" value="1"/>
</dbReference>
<dbReference type="SUPFAM" id="SSF48498">
    <property type="entry name" value="Tetracyclin repressor-like, C-terminal domain"/>
    <property type="match status" value="1"/>
</dbReference>
<dbReference type="Gene3D" id="1.10.357.10">
    <property type="entry name" value="Tetracycline Repressor, domain 2"/>
    <property type="match status" value="1"/>
</dbReference>
<evidence type="ECO:0000256" key="4">
    <source>
        <dbReference type="PROSITE-ProRule" id="PRU00335"/>
    </source>
</evidence>
<sequence length="204" mass="22533">MANSRVTAAVERALDERQREATEEVERILAAAVRVMERVAPEPPRVSDIVAEAGSSNKAFYRYFAGKDDVILAVMERGVAIVVSYLQHQMTKEHTPQGQVRRWIEGALAQVADPHLISMSRAAAGQVSAAPDWRAADDEIMRPMRDLLLEPVAALGSKDIHRDADAVFQCTVAAMRRYLDSAQRPSPDDVEHLVQFCLRGLGIS</sequence>
<evidence type="ECO:0000313" key="6">
    <source>
        <dbReference type="EMBL" id="BBX46924.1"/>
    </source>
</evidence>
<dbReference type="GO" id="GO:0003700">
    <property type="term" value="F:DNA-binding transcription factor activity"/>
    <property type="evidence" value="ECO:0007669"/>
    <property type="project" value="TreeGrafter"/>
</dbReference>
<dbReference type="EMBL" id="AP022569">
    <property type="protein sequence ID" value="BBX46924.1"/>
    <property type="molecule type" value="Genomic_DNA"/>
</dbReference>
<gene>
    <name evidence="6" type="ORF">MCOO_29390</name>
</gene>
<keyword evidence="2 4" id="KW-0238">DNA-binding</keyword>
<evidence type="ECO:0000256" key="2">
    <source>
        <dbReference type="ARBA" id="ARBA00023125"/>
    </source>
</evidence>
<name>A0A7I7KYN8_9MYCO</name>
<evidence type="ECO:0000256" key="1">
    <source>
        <dbReference type="ARBA" id="ARBA00023015"/>
    </source>
</evidence>
<dbReference type="InterPro" id="IPR036271">
    <property type="entry name" value="Tet_transcr_reg_TetR-rel_C_sf"/>
</dbReference>
<evidence type="ECO:0000313" key="7">
    <source>
        <dbReference type="Proteomes" id="UP000465866"/>
    </source>
</evidence>
<organism evidence="6 7">
    <name type="scientific">Mycobacterium cookii</name>
    <dbReference type="NCBI Taxonomy" id="1775"/>
    <lineage>
        <taxon>Bacteria</taxon>
        <taxon>Bacillati</taxon>
        <taxon>Actinomycetota</taxon>
        <taxon>Actinomycetes</taxon>
        <taxon>Mycobacteriales</taxon>
        <taxon>Mycobacteriaceae</taxon>
        <taxon>Mycobacterium</taxon>
    </lineage>
</organism>